<dbReference type="STRING" id="665126.ABB55_11490"/>
<dbReference type="RefSeq" id="WP_054358923.1">
    <property type="nucleotide sequence ID" value="NZ_LJYW01000001.1"/>
</dbReference>
<dbReference type="InterPro" id="IPR045079">
    <property type="entry name" value="Oxoprolinase-like"/>
</dbReference>
<dbReference type="InterPro" id="IPR008040">
    <property type="entry name" value="Hydant_A_N"/>
</dbReference>
<dbReference type="GO" id="GO:0006749">
    <property type="term" value="P:glutathione metabolic process"/>
    <property type="evidence" value="ECO:0007669"/>
    <property type="project" value="TreeGrafter"/>
</dbReference>
<feature type="region of interest" description="Disordered" evidence="1">
    <location>
        <begin position="670"/>
        <end position="693"/>
    </location>
</feature>
<dbReference type="GO" id="GO:0017168">
    <property type="term" value="F:5-oxoprolinase (ATP-hydrolyzing) activity"/>
    <property type="evidence" value="ECO:0007669"/>
    <property type="project" value="TreeGrafter"/>
</dbReference>
<keyword evidence="5" id="KW-1185">Reference proteome</keyword>
<evidence type="ECO:0008006" key="6">
    <source>
        <dbReference type="Google" id="ProtNLM"/>
    </source>
</evidence>
<protein>
    <recommendedName>
        <fullName evidence="6">Hydantoinase</fullName>
    </recommendedName>
</protein>
<evidence type="ECO:0000313" key="5">
    <source>
        <dbReference type="Proteomes" id="UP000048984"/>
    </source>
</evidence>
<dbReference type="EMBL" id="LJYW01000001">
    <property type="protein sequence ID" value="KPL52760.1"/>
    <property type="molecule type" value="Genomic_DNA"/>
</dbReference>
<dbReference type="Proteomes" id="UP000048984">
    <property type="component" value="Unassembled WGS sequence"/>
</dbReference>
<dbReference type="AlphaFoldDB" id="A0A0P6WDI8"/>
<gene>
    <name evidence="4" type="ORF">ABB55_11490</name>
</gene>
<reference evidence="4 5" key="1">
    <citation type="submission" date="2015-09" db="EMBL/GenBank/DDBJ databases">
        <authorList>
            <person name="Jackson K.R."/>
            <person name="Lunt B.L."/>
            <person name="Fisher J.N.B."/>
            <person name="Gardner A.V."/>
            <person name="Bailey M.E."/>
            <person name="Deus L.M."/>
            <person name="Earl A.S."/>
            <person name="Gibby P.D."/>
            <person name="Hartmann K.A."/>
            <person name="Liu J.E."/>
            <person name="Manci A.M."/>
            <person name="Nielsen D.A."/>
            <person name="Solomon M.B."/>
            <person name="Breakwell D.P."/>
            <person name="Burnett S.H."/>
            <person name="Grose J.H."/>
        </authorList>
    </citation>
    <scope>NUCLEOTIDE SEQUENCE [LARGE SCALE GENOMIC DNA]</scope>
    <source>
        <strain evidence="4 5">16</strain>
    </source>
</reference>
<feature type="domain" description="Hydantoinase/oxoprolinase N-terminal" evidence="3">
    <location>
        <begin position="5"/>
        <end position="170"/>
    </location>
</feature>
<organism evidence="4 5">
    <name type="scientific">Prosthecodimorpha hirschii</name>
    <dbReference type="NCBI Taxonomy" id="665126"/>
    <lineage>
        <taxon>Bacteria</taxon>
        <taxon>Pseudomonadati</taxon>
        <taxon>Pseudomonadota</taxon>
        <taxon>Alphaproteobacteria</taxon>
        <taxon>Hyphomicrobiales</taxon>
        <taxon>Ancalomicrobiaceae</taxon>
        <taxon>Prosthecodimorpha</taxon>
    </lineage>
</organism>
<evidence type="ECO:0000259" key="3">
    <source>
        <dbReference type="Pfam" id="PF05378"/>
    </source>
</evidence>
<dbReference type="Pfam" id="PF05378">
    <property type="entry name" value="Hydant_A_N"/>
    <property type="match status" value="1"/>
</dbReference>
<dbReference type="Pfam" id="PF01968">
    <property type="entry name" value="Hydantoinase_A"/>
    <property type="match status" value="1"/>
</dbReference>
<dbReference type="GO" id="GO:0005829">
    <property type="term" value="C:cytosol"/>
    <property type="evidence" value="ECO:0007669"/>
    <property type="project" value="TreeGrafter"/>
</dbReference>
<dbReference type="SUPFAM" id="SSF53067">
    <property type="entry name" value="Actin-like ATPase domain"/>
    <property type="match status" value="1"/>
</dbReference>
<dbReference type="PANTHER" id="PTHR11365">
    <property type="entry name" value="5-OXOPROLINASE RELATED"/>
    <property type="match status" value="1"/>
</dbReference>
<sequence>MALVIGIDTGGTFTDAVVYETGRETVVATAKALTTRGDLAVGVGEALGRVLAAAGGAAAARAVGMVSVSTTLATNALVEGQGDPVAVLLAGFDPGMIARAGFATALPGAPVLAIAGGHDHAGEERAPLDLAAAEAFLTAHADRVAAFAVASLYSVRNPAHELALAGMVQRLTGRPATLSGELSADLDAPRRALTAALNARLIGRITGLILAIRRAMADLGIEAPLMIVKGDGTLASADAILHRPIETILSGPAASVVGARRQAGLADFVMSDIGGTTTDIAVLEGGRPRLDRAGAEVGGFRTLVRAVEMRTYGLGGDSEVDCPDGGGLVIGPRRVIPISLLAARHPACLDRLATTLGAGEAGGQPWRWVVRPFGTAERSTGAAGPTGSAAVLPEREAALLARIGDEPCPIATIAPDPRARRVLDRLVAGGHLQAAGFTPSDAAHITGLQALWSREAALTAARLILATRRMGASDEATAGAFANDVLAALARASARAILETVARRPAGAADEWFDAAADGRRQWRGLDFRMAPAVPIVAVGGPAPLIYGEVGRRLGAEIRFVEHGEVANALGAAVGVVRGRAVVEVSLRTGGGWRIHHAGAPVDVDAADRVIATARDIATAEATRLAGTLGAAASDVTIAIERVDLPGGLGDAGLVSATLTAEATGAAAGLGAAPGTSSGAAPAAPIATVSDKT</sequence>
<proteinExistence type="predicted"/>
<feature type="domain" description="Hydantoinase A/oxoprolinase" evidence="2">
    <location>
        <begin position="191"/>
        <end position="333"/>
    </location>
</feature>
<accession>A0A0P6WDI8</accession>
<evidence type="ECO:0000313" key="4">
    <source>
        <dbReference type="EMBL" id="KPL52760.1"/>
    </source>
</evidence>
<reference evidence="4 5" key="2">
    <citation type="submission" date="2015-10" db="EMBL/GenBank/DDBJ databases">
        <title>Draft Genome Sequence of Prosthecomicrobium hirschii ATCC 27832.</title>
        <authorList>
            <person name="Daniel J."/>
            <person name="Givan S.A."/>
            <person name="Brun Y.V."/>
            <person name="Brown P.J."/>
        </authorList>
    </citation>
    <scope>NUCLEOTIDE SEQUENCE [LARGE SCALE GENOMIC DNA]</scope>
    <source>
        <strain evidence="4 5">16</strain>
    </source>
</reference>
<name>A0A0P6WDI8_9HYPH</name>
<evidence type="ECO:0000256" key="1">
    <source>
        <dbReference type="SAM" id="MobiDB-lite"/>
    </source>
</evidence>
<comment type="caution">
    <text evidence="4">The sequence shown here is derived from an EMBL/GenBank/DDBJ whole genome shotgun (WGS) entry which is preliminary data.</text>
</comment>
<evidence type="ECO:0000259" key="2">
    <source>
        <dbReference type="Pfam" id="PF01968"/>
    </source>
</evidence>
<dbReference type="InterPro" id="IPR043129">
    <property type="entry name" value="ATPase_NBD"/>
</dbReference>
<dbReference type="InterPro" id="IPR002821">
    <property type="entry name" value="Hydantoinase_A"/>
</dbReference>
<dbReference type="PANTHER" id="PTHR11365:SF2">
    <property type="entry name" value="5-OXOPROLINASE"/>
    <property type="match status" value="1"/>
</dbReference>